<dbReference type="InterPro" id="IPR046668">
    <property type="entry name" value="DUF6538"/>
</dbReference>
<evidence type="ECO:0000313" key="2">
    <source>
        <dbReference type="EMBL" id="SMX50543.1"/>
    </source>
</evidence>
<organism evidence="2 3">
    <name type="scientific">Pelagimonas varians</name>
    <dbReference type="NCBI Taxonomy" id="696760"/>
    <lineage>
        <taxon>Bacteria</taxon>
        <taxon>Pseudomonadati</taxon>
        <taxon>Pseudomonadota</taxon>
        <taxon>Alphaproteobacteria</taxon>
        <taxon>Rhodobacterales</taxon>
        <taxon>Roseobacteraceae</taxon>
        <taxon>Pelagimonas</taxon>
    </lineage>
</organism>
<dbReference type="Pfam" id="PF20172">
    <property type="entry name" value="DUF6538"/>
    <property type="match status" value="1"/>
</dbReference>
<sequence length="113" mass="12661">MSNDLIRVGRAWSVKVGIPAYVQHIFGKRAFKQTLQTADKALAITRSAPLIAKFKDEIALARGNPTQYLDSNLKETQEYLRSARRNKDTDPEAICGVEEEALSKLSYPPKFGH</sequence>
<accession>A0A238L603</accession>
<dbReference type="OrthoDB" id="7222937at2"/>
<reference evidence="2 3" key="1">
    <citation type="submission" date="2017-05" db="EMBL/GenBank/DDBJ databases">
        <authorList>
            <person name="Song R."/>
            <person name="Chenine A.L."/>
            <person name="Ruprecht R.M."/>
        </authorList>
    </citation>
    <scope>NUCLEOTIDE SEQUENCE [LARGE SCALE GENOMIC DNA]</scope>
    <source>
        <strain evidence="2 3">CECT 8663</strain>
    </source>
</reference>
<keyword evidence="3" id="KW-1185">Reference proteome</keyword>
<evidence type="ECO:0000259" key="1">
    <source>
        <dbReference type="Pfam" id="PF20172"/>
    </source>
</evidence>
<dbReference type="EMBL" id="FXYH01000034">
    <property type="protein sequence ID" value="SMX50543.1"/>
    <property type="molecule type" value="Genomic_DNA"/>
</dbReference>
<dbReference type="RefSeq" id="WP_097807085.1">
    <property type="nucleotide sequence ID" value="NZ_FXYH01000034.1"/>
</dbReference>
<protein>
    <recommendedName>
        <fullName evidence="1">DUF6538 domain-containing protein</fullName>
    </recommendedName>
</protein>
<dbReference type="AlphaFoldDB" id="A0A238L603"/>
<dbReference type="Proteomes" id="UP000220836">
    <property type="component" value="Unassembled WGS sequence"/>
</dbReference>
<gene>
    <name evidence="2" type="ORF">PEV8663_04696</name>
</gene>
<evidence type="ECO:0000313" key="3">
    <source>
        <dbReference type="Proteomes" id="UP000220836"/>
    </source>
</evidence>
<feature type="domain" description="DUF6538" evidence="1">
    <location>
        <begin position="5"/>
        <end position="62"/>
    </location>
</feature>
<proteinExistence type="predicted"/>
<name>A0A238L603_9RHOB</name>